<accession>A0A345XUF7</accession>
<name>A0A345XUF7_9ACTN</name>
<dbReference type="GO" id="GO:1990189">
    <property type="term" value="F:protein N-terminal-serine acetyltransferase activity"/>
    <property type="evidence" value="ECO:0007669"/>
    <property type="project" value="TreeGrafter"/>
</dbReference>
<dbReference type="PANTHER" id="PTHR43441">
    <property type="entry name" value="RIBOSOMAL-PROTEIN-SERINE ACETYLTRANSFERASE"/>
    <property type="match status" value="1"/>
</dbReference>
<dbReference type="InterPro" id="IPR051908">
    <property type="entry name" value="Ribosomal_N-acetyltransferase"/>
</dbReference>
<dbReference type="InterPro" id="IPR000182">
    <property type="entry name" value="GNAT_dom"/>
</dbReference>
<sequence>MRGRVHGRLPGGVRRVSLWRGESVLLRGFQASDWEYFQRFEENSEDARSVYRVVPPRSAEGHRRETEELAAKPVDEEEFALAVESLSGKETVGAISTFGVDRRAGHFRYGVAIDRAHRHRGYATEAVGIVLDYMFLERRFHKCVAEVYAFNRTSLAFHGRLGFVREGLLREHEFFRGARQDVVVLGLLAAEHRHGGGPG</sequence>
<dbReference type="GO" id="GO:0008999">
    <property type="term" value="F:protein-N-terminal-alanine acetyltransferase activity"/>
    <property type="evidence" value="ECO:0007669"/>
    <property type="project" value="TreeGrafter"/>
</dbReference>
<dbReference type="Proteomes" id="UP000254425">
    <property type="component" value="Chromosome"/>
</dbReference>
<dbReference type="PROSITE" id="PS51186">
    <property type="entry name" value="GNAT"/>
    <property type="match status" value="1"/>
</dbReference>
<evidence type="ECO:0000313" key="3">
    <source>
        <dbReference type="Proteomes" id="UP000254425"/>
    </source>
</evidence>
<dbReference type="EMBL" id="CP031320">
    <property type="protein sequence ID" value="AXK35273.1"/>
    <property type="molecule type" value="Genomic_DNA"/>
</dbReference>
<keyword evidence="2" id="KW-0808">Transferase</keyword>
<dbReference type="Gene3D" id="3.40.630.30">
    <property type="match status" value="1"/>
</dbReference>
<feature type="domain" description="N-acetyltransferase" evidence="1">
    <location>
        <begin position="24"/>
        <end position="190"/>
    </location>
</feature>
<dbReference type="InterPro" id="IPR016181">
    <property type="entry name" value="Acyl_CoA_acyltransferase"/>
</dbReference>
<keyword evidence="3" id="KW-1185">Reference proteome</keyword>
<evidence type="ECO:0000313" key="2">
    <source>
        <dbReference type="EMBL" id="AXK35273.1"/>
    </source>
</evidence>
<dbReference type="GO" id="GO:0005737">
    <property type="term" value="C:cytoplasm"/>
    <property type="evidence" value="ECO:0007669"/>
    <property type="project" value="TreeGrafter"/>
</dbReference>
<gene>
    <name evidence="2" type="ORF">DVA86_24150</name>
</gene>
<evidence type="ECO:0000259" key="1">
    <source>
        <dbReference type="PROSITE" id="PS51186"/>
    </source>
</evidence>
<dbReference type="SUPFAM" id="SSF55729">
    <property type="entry name" value="Acyl-CoA N-acyltransferases (Nat)"/>
    <property type="match status" value="1"/>
</dbReference>
<protein>
    <submittedName>
        <fullName evidence="2">N-acetyltransferase</fullName>
    </submittedName>
</protein>
<reference evidence="2 3" key="1">
    <citation type="submission" date="2018-07" db="EMBL/GenBank/DDBJ databases">
        <title>Draft genome of the type strain Streptomyces armeniacus ATCC 15676.</title>
        <authorList>
            <person name="Labana P."/>
            <person name="Gosse J.T."/>
            <person name="Boddy C.N."/>
        </authorList>
    </citation>
    <scope>NUCLEOTIDE SEQUENCE [LARGE SCALE GENOMIC DNA]</scope>
    <source>
        <strain evidence="2 3">ATCC 15676</strain>
    </source>
</reference>
<dbReference type="PANTHER" id="PTHR43441:SF2">
    <property type="entry name" value="FAMILY ACETYLTRANSFERASE, PUTATIVE (AFU_ORTHOLOGUE AFUA_7G00850)-RELATED"/>
    <property type="match status" value="1"/>
</dbReference>
<dbReference type="Pfam" id="PF13302">
    <property type="entry name" value="Acetyltransf_3"/>
    <property type="match status" value="1"/>
</dbReference>
<proteinExistence type="predicted"/>
<dbReference type="AlphaFoldDB" id="A0A345XUF7"/>
<dbReference type="KEGG" id="sarm:DVA86_24150"/>
<organism evidence="2 3">
    <name type="scientific">Streptomyces armeniacus</name>
    <dbReference type="NCBI Taxonomy" id="83291"/>
    <lineage>
        <taxon>Bacteria</taxon>
        <taxon>Bacillati</taxon>
        <taxon>Actinomycetota</taxon>
        <taxon>Actinomycetes</taxon>
        <taxon>Kitasatosporales</taxon>
        <taxon>Streptomycetaceae</taxon>
        <taxon>Streptomyces</taxon>
    </lineage>
</organism>